<dbReference type="SUPFAM" id="SSF47413">
    <property type="entry name" value="lambda repressor-like DNA-binding domains"/>
    <property type="match status" value="1"/>
</dbReference>
<dbReference type="RefSeq" id="WP_386710701.1">
    <property type="nucleotide sequence ID" value="NZ_JBHXIJ010000036.1"/>
</dbReference>
<sequence length="102" mass="11021">MSDSDRSQRVDALLNALPEALPSPQVCAKLRLAAGLTQQDVADAVGVKRVAVTRWELGQTSPRRPHRENYLRLLKGLAERFPDAAKADEGMPTPASESRGSG</sequence>
<protein>
    <submittedName>
        <fullName evidence="3">Helix-turn-helix transcriptional regulator</fullName>
    </submittedName>
</protein>
<dbReference type="CDD" id="cd00093">
    <property type="entry name" value="HTH_XRE"/>
    <property type="match status" value="1"/>
</dbReference>
<dbReference type="SMART" id="SM00530">
    <property type="entry name" value="HTH_XRE"/>
    <property type="match status" value="1"/>
</dbReference>
<name>A0ABW6FK64_9ACTN</name>
<dbReference type="InterPro" id="IPR001387">
    <property type="entry name" value="Cro/C1-type_HTH"/>
</dbReference>
<evidence type="ECO:0000313" key="3">
    <source>
        <dbReference type="EMBL" id="MFD5098922.1"/>
    </source>
</evidence>
<dbReference type="EMBL" id="JBHXIJ010000036">
    <property type="protein sequence ID" value="MFD5098922.1"/>
    <property type="molecule type" value="Genomic_DNA"/>
</dbReference>
<reference evidence="3 4" key="1">
    <citation type="submission" date="2024-09" db="EMBL/GenBank/DDBJ databases">
        <title>The Natural Products Discovery Center: Release of the First 8490 Sequenced Strains for Exploring Actinobacteria Biosynthetic Diversity.</title>
        <authorList>
            <person name="Kalkreuter E."/>
            <person name="Kautsar S.A."/>
            <person name="Yang D."/>
            <person name="Bader C.D."/>
            <person name="Teijaro C.N."/>
            <person name="Fluegel L."/>
            <person name="Davis C.M."/>
            <person name="Simpson J.R."/>
            <person name="Lauterbach L."/>
            <person name="Steele A.D."/>
            <person name="Gui C."/>
            <person name="Meng S."/>
            <person name="Li G."/>
            <person name="Viehrig K."/>
            <person name="Ye F."/>
            <person name="Su P."/>
            <person name="Kiefer A.F."/>
            <person name="Nichols A."/>
            <person name="Cepeda A.J."/>
            <person name="Yan W."/>
            <person name="Fan B."/>
            <person name="Jiang Y."/>
            <person name="Adhikari A."/>
            <person name="Zheng C.-J."/>
            <person name="Schuster L."/>
            <person name="Cowan T.M."/>
            <person name="Smanski M.J."/>
            <person name="Chevrette M.G."/>
            <person name="De Carvalho L.P.S."/>
            <person name="Shen B."/>
        </authorList>
    </citation>
    <scope>NUCLEOTIDE SEQUENCE [LARGE SCALE GENOMIC DNA]</scope>
    <source>
        <strain evidence="3 4">NPDC058348</strain>
    </source>
</reference>
<gene>
    <name evidence="3" type="ORF">ACFWJN_08125</name>
</gene>
<dbReference type="Proteomes" id="UP001598448">
    <property type="component" value="Unassembled WGS sequence"/>
</dbReference>
<feature type="region of interest" description="Disordered" evidence="1">
    <location>
        <begin position="82"/>
        <end position="102"/>
    </location>
</feature>
<evidence type="ECO:0000313" key="4">
    <source>
        <dbReference type="Proteomes" id="UP001598448"/>
    </source>
</evidence>
<proteinExistence type="predicted"/>
<evidence type="ECO:0000259" key="2">
    <source>
        <dbReference type="PROSITE" id="PS50943"/>
    </source>
</evidence>
<keyword evidence="4" id="KW-1185">Reference proteome</keyword>
<evidence type="ECO:0000256" key="1">
    <source>
        <dbReference type="SAM" id="MobiDB-lite"/>
    </source>
</evidence>
<feature type="domain" description="HTH cro/C1-type" evidence="2">
    <location>
        <begin position="29"/>
        <end position="62"/>
    </location>
</feature>
<dbReference type="InterPro" id="IPR010982">
    <property type="entry name" value="Lambda_DNA-bd_dom_sf"/>
</dbReference>
<accession>A0ABW6FK64</accession>
<dbReference type="PROSITE" id="PS50943">
    <property type="entry name" value="HTH_CROC1"/>
    <property type="match status" value="1"/>
</dbReference>
<dbReference type="Pfam" id="PF01381">
    <property type="entry name" value="HTH_3"/>
    <property type="match status" value="1"/>
</dbReference>
<organism evidence="3 4">
    <name type="scientific">Streptomyces albidochromogenes</name>
    <dbReference type="NCBI Taxonomy" id="329524"/>
    <lineage>
        <taxon>Bacteria</taxon>
        <taxon>Bacillati</taxon>
        <taxon>Actinomycetota</taxon>
        <taxon>Actinomycetes</taxon>
        <taxon>Kitasatosporales</taxon>
        <taxon>Streptomycetaceae</taxon>
        <taxon>Streptomyces</taxon>
    </lineage>
</organism>
<dbReference type="Gene3D" id="1.10.260.40">
    <property type="entry name" value="lambda repressor-like DNA-binding domains"/>
    <property type="match status" value="1"/>
</dbReference>
<comment type="caution">
    <text evidence="3">The sequence shown here is derived from an EMBL/GenBank/DDBJ whole genome shotgun (WGS) entry which is preliminary data.</text>
</comment>